<dbReference type="InterPro" id="IPR051175">
    <property type="entry name" value="CLK_kinases"/>
</dbReference>
<organism evidence="9 10">
    <name type="scientific">Ambispora leptoticha</name>
    <dbReference type="NCBI Taxonomy" id="144679"/>
    <lineage>
        <taxon>Eukaryota</taxon>
        <taxon>Fungi</taxon>
        <taxon>Fungi incertae sedis</taxon>
        <taxon>Mucoromycota</taxon>
        <taxon>Glomeromycotina</taxon>
        <taxon>Glomeromycetes</taxon>
        <taxon>Archaeosporales</taxon>
        <taxon>Ambisporaceae</taxon>
        <taxon>Ambispora</taxon>
    </lineage>
</organism>
<dbReference type="GO" id="GO:0004674">
    <property type="term" value="F:protein serine/threonine kinase activity"/>
    <property type="evidence" value="ECO:0007669"/>
    <property type="project" value="UniProtKB-KW"/>
</dbReference>
<feature type="region of interest" description="Disordered" evidence="7">
    <location>
        <begin position="1"/>
        <end position="24"/>
    </location>
</feature>
<dbReference type="PROSITE" id="PS50011">
    <property type="entry name" value="PROTEIN_KINASE_DOM"/>
    <property type="match status" value="1"/>
</dbReference>
<dbReference type="PANTHER" id="PTHR45646">
    <property type="entry name" value="SERINE/THREONINE-PROTEIN KINASE DOA-RELATED"/>
    <property type="match status" value="1"/>
</dbReference>
<dbReference type="Proteomes" id="UP000789508">
    <property type="component" value="Unassembled WGS sequence"/>
</dbReference>
<dbReference type="GO" id="GO:0005524">
    <property type="term" value="F:ATP binding"/>
    <property type="evidence" value="ECO:0007669"/>
    <property type="project" value="UniProtKB-UniRule"/>
</dbReference>
<dbReference type="OrthoDB" id="283111at2759"/>
<dbReference type="InterPro" id="IPR017441">
    <property type="entry name" value="Protein_kinase_ATP_BS"/>
</dbReference>
<accession>A0A9N9HP09</accession>
<dbReference type="PROSITE" id="PS00107">
    <property type="entry name" value="PROTEIN_KINASE_ATP"/>
    <property type="match status" value="1"/>
</dbReference>
<dbReference type="InterPro" id="IPR000719">
    <property type="entry name" value="Prot_kinase_dom"/>
</dbReference>
<dbReference type="GO" id="GO:0005634">
    <property type="term" value="C:nucleus"/>
    <property type="evidence" value="ECO:0007669"/>
    <property type="project" value="TreeGrafter"/>
</dbReference>
<proteinExistence type="predicted"/>
<keyword evidence="5 6" id="KW-0067">ATP-binding</keyword>
<evidence type="ECO:0000256" key="5">
    <source>
        <dbReference type="ARBA" id="ARBA00022840"/>
    </source>
</evidence>
<evidence type="ECO:0000256" key="1">
    <source>
        <dbReference type="ARBA" id="ARBA00022527"/>
    </source>
</evidence>
<evidence type="ECO:0000256" key="2">
    <source>
        <dbReference type="ARBA" id="ARBA00022679"/>
    </source>
</evidence>
<dbReference type="EMBL" id="CAJVPS010018868">
    <property type="protein sequence ID" value="CAG8698887.1"/>
    <property type="molecule type" value="Genomic_DNA"/>
</dbReference>
<dbReference type="PROSITE" id="PS00108">
    <property type="entry name" value="PROTEIN_KINASE_ST"/>
    <property type="match status" value="1"/>
</dbReference>
<dbReference type="CDD" id="cd14134">
    <property type="entry name" value="PKc_CLK"/>
    <property type="match status" value="1"/>
</dbReference>
<keyword evidence="2" id="KW-0808">Transferase</keyword>
<dbReference type="InterPro" id="IPR008271">
    <property type="entry name" value="Ser/Thr_kinase_AS"/>
</dbReference>
<evidence type="ECO:0000256" key="6">
    <source>
        <dbReference type="PROSITE-ProRule" id="PRU10141"/>
    </source>
</evidence>
<feature type="domain" description="Protein kinase" evidence="8">
    <location>
        <begin position="196"/>
        <end position="517"/>
    </location>
</feature>
<dbReference type="PANTHER" id="PTHR45646:SF11">
    <property type="entry name" value="SERINE_THREONINE-PROTEIN KINASE DOA"/>
    <property type="match status" value="1"/>
</dbReference>
<dbReference type="Pfam" id="PF00069">
    <property type="entry name" value="Pkinase"/>
    <property type="match status" value="1"/>
</dbReference>
<evidence type="ECO:0000313" key="10">
    <source>
        <dbReference type="Proteomes" id="UP000789508"/>
    </source>
</evidence>
<keyword evidence="4" id="KW-0418">Kinase</keyword>
<evidence type="ECO:0000259" key="8">
    <source>
        <dbReference type="PROSITE" id="PS50011"/>
    </source>
</evidence>
<feature type="non-terminal residue" evidence="9">
    <location>
        <position position="530"/>
    </location>
</feature>
<reference evidence="9" key="1">
    <citation type="submission" date="2021-06" db="EMBL/GenBank/DDBJ databases">
        <authorList>
            <person name="Kallberg Y."/>
            <person name="Tangrot J."/>
            <person name="Rosling A."/>
        </authorList>
    </citation>
    <scope>NUCLEOTIDE SEQUENCE</scope>
    <source>
        <strain evidence="9">FL130A</strain>
    </source>
</reference>
<dbReference type="SMART" id="SM00220">
    <property type="entry name" value="S_TKc"/>
    <property type="match status" value="1"/>
</dbReference>
<feature type="binding site" evidence="6">
    <location>
        <position position="225"/>
    </location>
    <ligand>
        <name>ATP</name>
        <dbReference type="ChEBI" id="CHEBI:30616"/>
    </ligand>
</feature>
<name>A0A9N9HP09_9GLOM</name>
<sequence>QSSYGSTTNKSYHINQSSNAVARKSPSVQLIMTRQVSAAQRVQRENHVYNNSFNPNKQQPTQIPSQLISNNHTYTSTYPNKNPAFNDAAIFPSTFVTNNPTYNDATTYFTSFAAKNPTYSDASFFPCPNYRSYISTSSHASTTNIYLNNNDGHNYDYNSLQSYSSGTSSGIPQAPVYDDKDGHYIVHPGDDLTHRYKIIRILGQGTFGKVIQCWDRAYNTHVAIKMIRAVEKYRDAAKIEIRVLNCIKQNDPFNVHHCIHLRDYFDFRNHICIVFDLLGSSLYDFLKSNEFNPFPMNQIQNIARQLLTSVEFLHSMHLIHTDLKPENILLDTDHYRSVPSKGQDKGVRELYNSDIRVIDFGSATFEEEYHSSVIQTRHYRAPEVILGLGWSYPCDLWSVGCILIELFTGQTVFQTHDNLEHLAIMERVLGKIPDRLAIRASRQPQSKFFRNGKLNYPNHETSRQSKQYVRETLSLRELIQPHACAFNRQFFDLVLGLLHYDPAQRLTAREALRHPFFYVPYDNDGRPLRY</sequence>
<evidence type="ECO:0000313" key="9">
    <source>
        <dbReference type="EMBL" id="CAG8698887.1"/>
    </source>
</evidence>
<dbReference type="AlphaFoldDB" id="A0A9N9HP09"/>
<gene>
    <name evidence="9" type="ORF">ALEPTO_LOCUS11491</name>
</gene>
<keyword evidence="10" id="KW-1185">Reference proteome</keyword>
<dbReference type="Gene3D" id="1.10.510.10">
    <property type="entry name" value="Transferase(Phosphotransferase) domain 1"/>
    <property type="match status" value="1"/>
</dbReference>
<keyword evidence="3 6" id="KW-0547">Nucleotide-binding</keyword>
<protein>
    <submittedName>
        <fullName evidence="9">3610_t:CDS:1</fullName>
    </submittedName>
</protein>
<dbReference type="GO" id="GO:0043484">
    <property type="term" value="P:regulation of RNA splicing"/>
    <property type="evidence" value="ECO:0007669"/>
    <property type="project" value="TreeGrafter"/>
</dbReference>
<evidence type="ECO:0000256" key="3">
    <source>
        <dbReference type="ARBA" id="ARBA00022741"/>
    </source>
</evidence>
<evidence type="ECO:0000256" key="7">
    <source>
        <dbReference type="SAM" id="MobiDB-lite"/>
    </source>
</evidence>
<dbReference type="Gene3D" id="3.30.200.20">
    <property type="entry name" value="Phosphorylase Kinase, domain 1"/>
    <property type="match status" value="1"/>
</dbReference>
<dbReference type="SUPFAM" id="SSF56112">
    <property type="entry name" value="Protein kinase-like (PK-like)"/>
    <property type="match status" value="1"/>
</dbReference>
<keyword evidence="1" id="KW-0723">Serine/threonine-protein kinase</keyword>
<dbReference type="InterPro" id="IPR011009">
    <property type="entry name" value="Kinase-like_dom_sf"/>
</dbReference>
<comment type="caution">
    <text evidence="9">The sequence shown here is derived from an EMBL/GenBank/DDBJ whole genome shotgun (WGS) entry which is preliminary data.</text>
</comment>
<evidence type="ECO:0000256" key="4">
    <source>
        <dbReference type="ARBA" id="ARBA00022777"/>
    </source>
</evidence>